<protein>
    <submittedName>
        <fullName evidence="3">Acetyl esterase</fullName>
    </submittedName>
</protein>
<dbReference type="Proteomes" id="UP000294114">
    <property type="component" value="Unassembled WGS sequence"/>
</dbReference>
<dbReference type="Gene3D" id="3.40.50.1820">
    <property type="entry name" value="alpha/beta hydrolase"/>
    <property type="match status" value="1"/>
</dbReference>
<proteinExistence type="predicted"/>
<evidence type="ECO:0000256" key="1">
    <source>
        <dbReference type="ARBA" id="ARBA00022801"/>
    </source>
</evidence>
<dbReference type="InterPro" id="IPR013094">
    <property type="entry name" value="AB_hydrolase_3"/>
</dbReference>
<evidence type="ECO:0000313" key="4">
    <source>
        <dbReference type="Proteomes" id="UP000294114"/>
    </source>
</evidence>
<feature type="domain" description="Alpha/beta hydrolase fold-3" evidence="2">
    <location>
        <begin position="86"/>
        <end position="288"/>
    </location>
</feature>
<dbReference type="SUPFAM" id="SSF53474">
    <property type="entry name" value="alpha/beta-Hydrolases"/>
    <property type="match status" value="1"/>
</dbReference>
<reference evidence="3 4" key="1">
    <citation type="submission" date="2019-02" db="EMBL/GenBank/DDBJ databases">
        <title>Sequencing the genomes of 1000 actinobacteria strains.</title>
        <authorList>
            <person name="Klenk H.-P."/>
        </authorList>
    </citation>
    <scope>NUCLEOTIDE SEQUENCE [LARGE SCALE GENOMIC DNA]</scope>
    <source>
        <strain evidence="3 4">DSM 45612</strain>
    </source>
</reference>
<keyword evidence="4" id="KW-1185">Reference proteome</keyword>
<gene>
    <name evidence="3" type="ORF">EV384_4830</name>
</gene>
<dbReference type="InterPro" id="IPR029058">
    <property type="entry name" value="AB_hydrolase_fold"/>
</dbReference>
<evidence type="ECO:0000313" key="3">
    <source>
        <dbReference type="EMBL" id="RZU76199.1"/>
    </source>
</evidence>
<name>A0A4Q8BG65_9ACTN</name>
<accession>A0A4Q8BG65</accession>
<keyword evidence="1" id="KW-0378">Hydrolase</keyword>
<evidence type="ECO:0000259" key="2">
    <source>
        <dbReference type="Pfam" id="PF07859"/>
    </source>
</evidence>
<dbReference type="RefSeq" id="WP_165440056.1">
    <property type="nucleotide sequence ID" value="NZ_SHLD01000001.1"/>
</dbReference>
<dbReference type="AlphaFoldDB" id="A0A4Q8BG65"/>
<organism evidence="3 4">
    <name type="scientific">Micromonospora kangleipakensis</name>
    <dbReference type="NCBI Taxonomy" id="1077942"/>
    <lineage>
        <taxon>Bacteria</taxon>
        <taxon>Bacillati</taxon>
        <taxon>Actinomycetota</taxon>
        <taxon>Actinomycetes</taxon>
        <taxon>Micromonosporales</taxon>
        <taxon>Micromonosporaceae</taxon>
        <taxon>Micromonospora</taxon>
    </lineage>
</organism>
<sequence length="330" mass="35207">MRTRLVDEPGFAAETTALLERFADDPAPGPMTYDLLLADRAEKPDPLLSGHCHPDVHATDIYLPLRGGPTLARVYQPSGSRPRPLLLWLHGGGFIGGSVVDLDHPCSHLARLADVTVVSLEYRLAPEHPFPAALHDTYDAMCWLAEHGTLIGGDGRVAAGGQSAGGALVAGACLMARDDGGPAIARQVLCYPVLEFGQDTESYREFDGIFLSIKPGRWSESVYLAGQEVTAYAAPLRAESLAGLPPALIIGAGRDPLRDDARGYAARLDADGVDVTHVEYAGTMHAFLNFCNMLSVGEHAIQVIAADLVHAFNPLSPATARETRSRIEAV</sequence>
<dbReference type="PANTHER" id="PTHR48081">
    <property type="entry name" value="AB HYDROLASE SUPERFAMILY PROTEIN C4A8.06C"/>
    <property type="match status" value="1"/>
</dbReference>
<dbReference type="EMBL" id="SHLD01000001">
    <property type="protein sequence ID" value="RZU76199.1"/>
    <property type="molecule type" value="Genomic_DNA"/>
</dbReference>
<dbReference type="PANTHER" id="PTHR48081:SF8">
    <property type="entry name" value="ALPHA_BETA HYDROLASE FOLD-3 DOMAIN-CONTAINING PROTEIN-RELATED"/>
    <property type="match status" value="1"/>
</dbReference>
<dbReference type="GO" id="GO:0016787">
    <property type="term" value="F:hydrolase activity"/>
    <property type="evidence" value="ECO:0007669"/>
    <property type="project" value="UniProtKB-KW"/>
</dbReference>
<dbReference type="InterPro" id="IPR050300">
    <property type="entry name" value="GDXG_lipolytic_enzyme"/>
</dbReference>
<comment type="caution">
    <text evidence="3">The sequence shown here is derived from an EMBL/GenBank/DDBJ whole genome shotgun (WGS) entry which is preliminary data.</text>
</comment>
<dbReference type="Pfam" id="PF07859">
    <property type="entry name" value="Abhydrolase_3"/>
    <property type="match status" value="1"/>
</dbReference>